<evidence type="ECO:0000259" key="1">
    <source>
        <dbReference type="Pfam" id="PF13960"/>
    </source>
</evidence>
<organism evidence="2 3">
    <name type="scientific">Cucumis melo var. makuwa</name>
    <name type="common">Oriental melon</name>
    <dbReference type="NCBI Taxonomy" id="1194695"/>
    <lineage>
        <taxon>Eukaryota</taxon>
        <taxon>Viridiplantae</taxon>
        <taxon>Streptophyta</taxon>
        <taxon>Embryophyta</taxon>
        <taxon>Tracheophyta</taxon>
        <taxon>Spermatophyta</taxon>
        <taxon>Magnoliopsida</taxon>
        <taxon>eudicotyledons</taxon>
        <taxon>Gunneridae</taxon>
        <taxon>Pentapetalae</taxon>
        <taxon>rosids</taxon>
        <taxon>fabids</taxon>
        <taxon>Cucurbitales</taxon>
        <taxon>Cucurbitaceae</taxon>
        <taxon>Benincaseae</taxon>
        <taxon>Cucumis</taxon>
    </lineage>
</organism>
<dbReference type="Pfam" id="PF13960">
    <property type="entry name" value="DUF4218"/>
    <property type="match status" value="1"/>
</dbReference>
<dbReference type="PANTHER" id="PTHR48258">
    <property type="entry name" value="DUF4218 DOMAIN-CONTAINING PROTEIN-RELATED"/>
    <property type="match status" value="1"/>
</dbReference>
<feature type="domain" description="DUF4218" evidence="1">
    <location>
        <begin position="1"/>
        <end position="77"/>
    </location>
</feature>
<gene>
    <name evidence="2" type="ORF">E5676_scaffold1159G00290</name>
</gene>
<evidence type="ECO:0000313" key="2">
    <source>
        <dbReference type="EMBL" id="TYJ96367.1"/>
    </source>
</evidence>
<dbReference type="AlphaFoldDB" id="A0A5D3BB74"/>
<dbReference type="InterPro" id="IPR025452">
    <property type="entry name" value="DUF4218"/>
</dbReference>
<sequence>MVHLVVHLGREARLCGPVQFRWMYPFERCMKVPKAYVRNRARPEGCIVEGYLADECVSFSSGFFNEPPELFHKECRNEELENNVILEGRPISARISIMMDDDDLKNAHRYVLFNTTEIEPFVEYVFKVEA</sequence>
<accession>A0A5D3BB74</accession>
<name>A0A5D3BB74_CUCMM</name>
<reference evidence="2 3" key="1">
    <citation type="submission" date="2019-08" db="EMBL/GenBank/DDBJ databases">
        <title>Draft genome sequences of two oriental melons (Cucumis melo L. var makuwa).</title>
        <authorList>
            <person name="Kwon S.-Y."/>
        </authorList>
    </citation>
    <scope>NUCLEOTIDE SEQUENCE [LARGE SCALE GENOMIC DNA]</scope>
    <source>
        <strain evidence="3">cv. Chang Bougi</strain>
        <tissue evidence="2">Leaf</tissue>
    </source>
</reference>
<evidence type="ECO:0000313" key="3">
    <source>
        <dbReference type="Proteomes" id="UP000321947"/>
    </source>
</evidence>
<protein>
    <recommendedName>
        <fullName evidence="1">DUF4218 domain-containing protein</fullName>
    </recommendedName>
</protein>
<proteinExistence type="predicted"/>
<dbReference type="Proteomes" id="UP000321947">
    <property type="component" value="Unassembled WGS sequence"/>
</dbReference>
<dbReference type="EMBL" id="SSTD01019668">
    <property type="protein sequence ID" value="TYJ96367.1"/>
    <property type="molecule type" value="Genomic_DNA"/>
</dbReference>
<comment type="caution">
    <text evidence="2">The sequence shown here is derived from an EMBL/GenBank/DDBJ whole genome shotgun (WGS) entry which is preliminary data.</text>
</comment>